<dbReference type="RefSeq" id="WP_273738387.1">
    <property type="nucleotide sequence ID" value="NZ_JAQIVI010000146.1"/>
</dbReference>
<sequence length="261" mass="29596">MSEDAHLTDVEATADTPEDEMVAAYRHDTHKFTGDPHEYAPETFAGVSVNQPVPYGADGDAAALSRPSSQPEQTVATHGTHYRLSLLTGESRYDPNEFTRADVEDTMRCLLTEDDPETIHHTWLDSDVASAFNESVYYPYTSLKYHTLLVAALLDNYCDGHEFADLHLVVDPVEKIVPHRTVYADERFTLRIDGDPHRRPSARLGARPRRSWAATWTRLPAHPLDVAHDKYDMVLDANLRRIRAWSTALQYLEEFQGAFDR</sequence>
<dbReference type="Pfam" id="PF26506">
    <property type="entry name" value="DUF8168"/>
    <property type="match status" value="1"/>
</dbReference>
<protein>
    <recommendedName>
        <fullName evidence="2">DUF8168 domain-containing protein</fullName>
    </recommendedName>
</protein>
<evidence type="ECO:0000256" key="1">
    <source>
        <dbReference type="SAM" id="MobiDB-lite"/>
    </source>
</evidence>
<feature type="region of interest" description="Disordered" evidence="1">
    <location>
        <begin position="57"/>
        <end position="78"/>
    </location>
</feature>
<comment type="caution">
    <text evidence="3">The sequence shown here is derived from an EMBL/GenBank/DDBJ whole genome shotgun (WGS) entry which is preliminary data.</text>
</comment>
<evidence type="ECO:0000313" key="4">
    <source>
        <dbReference type="Proteomes" id="UP001596383"/>
    </source>
</evidence>
<gene>
    <name evidence="3" type="ORF">ACFQE6_10275</name>
</gene>
<accession>A0ABD5SJZ2</accession>
<proteinExistence type="predicted"/>
<reference evidence="3 4" key="1">
    <citation type="journal article" date="2019" name="Int. J. Syst. Evol. Microbiol.">
        <title>The Global Catalogue of Microorganisms (GCM) 10K type strain sequencing project: providing services to taxonomists for standard genome sequencing and annotation.</title>
        <authorList>
            <consortium name="The Broad Institute Genomics Platform"/>
            <consortium name="The Broad Institute Genome Sequencing Center for Infectious Disease"/>
            <person name="Wu L."/>
            <person name="Ma J."/>
        </authorList>
    </citation>
    <scope>NUCLEOTIDE SEQUENCE [LARGE SCALE GENOMIC DNA]</scope>
    <source>
        <strain evidence="3 4">LMG 29247</strain>
    </source>
</reference>
<evidence type="ECO:0000313" key="3">
    <source>
        <dbReference type="EMBL" id="MFC6765362.1"/>
    </source>
</evidence>
<dbReference type="EMBL" id="JBHSWV010000146">
    <property type="protein sequence ID" value="MFC6765362.1"/>
    <property type="molecule type" value="Genomic_DNA"/>
</dbReference>
<organism evidence="3 4">
    <name type="scientific">Natrinema soli</name>
    <dbReference type="NCBI Taxonomy" id="1930624"/>
    <lineage>
        <taxon>Archaea</taxon>
        <taxon>Methanobacteriati</taxon>
        <taxon>Methanobacteriota</taxon>
        <taxon>Stenosarchaea group</taxon>
        <taxon>Halobacteria</taxon>
        <taxon>Halobacteriales</taxon>
        <taxon>Natrialbaceae</taxon>
        <taxon>Natrinema</taxon>
    </lineage>
</organism>
<dbReference type="Proteomes" id="UP001596383">
    <property type="component" value="Unassembled WGS sequence"/>
</dbReference>
<feature type="compositionally biased region" description="Polar residues" evidence="1">
    <location>
        <begin position="66"/>
        <end position="77"/>
    </location>
</feature>
<dbReference type="AlphaFoldDB" id="A0ABD5SJZ2"/>
<evidence type="ECO:0000259" key="2">
    <source>
        <dbReference type="Pfam" id="PF26506"/>
    </source>
</evidence>
<feature type="domain" description="DUF8168" evidence="2">
    <location>
        <begin position="21"/>
        <end position="260"/>
    </location>
</feature>
<keyword evidence="4" id="KW-1185">Reference proteome</keyword>
<dbReference type="InterPro" id="IPR058481">
    <property type="entry name" value="DUF8168"/>
</dbReference>
<name>A0ABD5SJZ2_9EURY</name>